<protein>
    <submittedName>
        <fullName evidence="1">DUF3396 domain-containing protein</fullName>
    </submittedName>
</protein>
<evidence type="ECO:0000313" key="1">
    <source>
        <dbReference type="EMBL" id="MCV4376184.1"/>
    </source>
</evidence>
<dbReference type="EMBL" id="JAOXML010000003">
    <property type="protein sequence ID" value="MCV4376184.1"/>
    <property type="molecule type" value="Genomic_DNA"/>
</dbReference>
<evidence type="ECO:0000313" key="2">
    <source>
        <dbReference type="Proteomes" id="UP001207294"/>
    </source>
</evidence>
<name>A0ABT3BTK4_9PSED</name>
<dbReference type="InterPro" id="IPR021815">
    <property type="entry name" value="TsiV"/>
</dbReference>
<accession>A0ABT3BTK4</accession>
<keyword evidence="2" id="KW-1185">Reference proteome</keyword>
<dbReference type="Pfam" id="PF11876">
    <property type="entry name" value="TsiV"/>
    <property type="match status" value="1"/>
</dbReference>
<dbReference type="Proteomes" id="UP001207294">
    <property type="component" value="Unassembled WGS sequence"/>
</dbReference>
<comment type="caution">
    <text evidence="1">The sequence shown here is derived from an EMBL/GenBank/DDBJ whole genome shotgun (WGS) entry which is preliminary data.</text>
</comment>
<organism evidence="1 2">
    <name type="scientific">Pseudomonas capsici</name>
    <dbReference type="NCBI Taxonomy" id="2810614"/>
    <lineage>
        <taxon>Bacteria</taxon>
        <taxon>Pseudomonadati</taxon>
        <taxon>Pseudomonadota</taxon>
        <taxon>Gammaproteobacteria</taxon>
        <taxon>Pseudomonadales</taxon>
        <taxon>Pseudomonadaceae</taxon>
        <taxon>Pseudomonas</taxon>
    </lineage>
</organism>
<dbReference type="RefSeq" id="WP_122372935.1">
    <property type="nucleotide sequence ID" value="NZ_JAOXMH010000003.1"/>
</dbReference>
<gene>
    <name evidence="1" type="ORF">OH718_06190</name>
</gene>
<sequence length="374" mass="42818">MSTLEKLTDQAPNLAFELPDTTPVIRLGLIATLYFKEGYSPESKKRVVECFDRFKEEFGQHLKGQFDGRYKKLTNDNFNKTTQKILDTGPNEQYEWHVSSAATATEAGAYSFSALNSFEVHGDQRRSFIKMTLPWTILQETDGAARYQNWLVYLCNQVRADHGYGGLSSVLPYDFDSYMPMEFQLAQRFPGLEVDTMVHNFKRELIDHIKGVNWYTVLGPQFVDRLGGEDSLRHVFAGRGDVEVLSYENGLILRAGELPQLGAENEPPPLAYVAVNRVVKSLRIPNPDQLHTYSPYGNCFEEESTARWYARFDQDDDQSNSPPRLEAGQPCSKTGYWFTPAQANSRRHFQQGEIMPRISESKWGDTLWYWSGEE</sequence>
<reference evidence="1 2" key="1">
    <citation type="submission" date="2022-10" db="EMBL/GenBank/DDBJ databases">
        <title>Characterization of Pseudomonas capsici strains from pepper and tomato in Georgia.</title>
        <authorList>
            <person name="Zhao M."/>
            <person name="Dutta B."/>
        </authorList>
    </citation>
    <scope>NUCLEOTIDE SEQUENCE [LARGE SCALE GENOMIC DNA]</scope>
    <source>
        <strain evidence="1 2">Pc20-5</strain>
    </source>
</reference>
<proteinExistence type="predicted"/>